<dbReference type="InterPro" id="IPR003751">
    <property type="entry name" value="CsrA"/>
</dbReference>
<keyword evidence="3 5" id="KW-0810">Translation regulation</keyword>
<dbReference type="EMBL" id="QYZD01000005">
    <property type="protein sequence ID" value="RJG24837.1"/>
    <property type="molecule type" value="Genomic_DNA"/>
</dbReference>
<dbReference type="GO" id="GO:0006109">
    <property type="term" value="P:regulation of carbohydrate metabolic process"/>
    <property type="evidence" value="ECO:0007669"/>
    <property type="project" value="InterPro"/>
</dbReference>
<evidence type="ECO:0000256" key="2">
    <source>
        <dbReference type="ARBA" id="ARBA00022491"/>
    </source>
</evidence>
<evidence type="ECO:0000256" key="5">
    <source>
        <dbReference type="HAMAP-Rule" id="MF_00167"/>
    </source>
</evidence>
<organism evidence="6 7">
    <name type="scientific">Paenibacillus thiaminolyticus</name>
    <name type="common">Bacillus thiaminolyticus</name>
    <dbReference type="NCBI Taxonomy" id="49283"/>
    <lineage>
        <taxon>Bacteria</taxon>
        <taxon>Bacillati</taxon>
        <taxon>Bacillota</taxon>
        <taxon>Bacilli</taxon>
        <taxon>Bacillales</taxon>
        <taxon>Paenibacillaceae</taxon>
        <taxon>Paenibacillus</taxon>
    </lineage>
</organism>
<dbReference type="Pfam" id="PF02599">
    <property type="entry name" value="CsrA"/>
    <property type="match status" value="1"/>
</dbReference>
<keyword evidence="5" id="KW-1005">Bacterial flagellum biogenesis</keyword>
<dbReference type="FunFam" id="2.60.40.4380:FF:000002">
    <property type="entry name" value="Translational regulator CsrA"/>
    <property type="match status" value="1"/>
</dbReference>
<gene>
    <name evidence="5 6" type="primary">csrA</name>
    <name evidence="6" type="ORF">DQX05_08315</name>
</gene>
<dbReference type="InterPro" id="IPR036107">
    <property type="entry name" value="CsrA_sf"/>
</dbReference>
<dbReference type="AlphaFoldDB" id="A0A3A3GP66"/>
<dbReference type="GO" id="GO:0006402">
    <property type="term" value="P:mRNA catabolic process"/>
    <property type="evidence" value="ECO:0007669"/>
    <property type="project" value="InterPro"/>
</dbReference>
<comment type="function">
    <text evidence="5">A translational regulator that binds mRNA to regulate translation initiation and/or mRNA stability. Usually binds in the 5'-UTR at or near the Shine-Dalgarno sequence preventing ribosome-binding, thus repressing translation. Its main target seems to be the major flagellin gene, while its function is anatagonized by FliW.</text>
</comment>
<comment type="caution">
    <text evidence="6">The sequence shown here is derived from an EMBL/GenBank/DDBJ whole genome shotgun (WGS) entry which is preliminary data.</text>
</comment>
<dbReference type="SUPFAM" id="SSF117130">
    <property type="entry name" value="CsrA-like"/>
    <property type="match status" value="1"/>
</dbReference>
<dbReference type="NCBIfam" id="TIGR00202">
    <property type="entry name" value="csrA"/>
    <property type="match status" value="1"/>
</dbReference>
<dbReference type="HAMAP" id="MF_00167">
    <property type="entry name" value="CsrA"/>
    <property type="match status" value="1"/>
</dbReference>
<evidence type="ECO:0000256" key="1">
    <source>
        <dbReference type="ARBA" id="ARBA00022490"/>
    </source>
</evidence>
<evidence type="ECO:0000256" key="3">
    <source>
        <dbReference type="ARBA" id="ARBA00022845"/>
    </source>
</evidence>
<evidence type="ECO:0000313" key="6">
    <source>
        <dbReference type="EMBL" id="RJG24837.1"/>
    </source>
</evidence>
<dbReference type="OrthoDB" id="9809061at2"/>
<comment type="subcellular location">
    <subcellularLocation>
        <location evidence="5">Cytoplasm</location>
    </subcellularLocation>
</comment>
<proteinExistence type="inferred from homology"/>
<sequence>MLVLKRKIGETVMIGDEIEVRVLGVEGEYVKLGFVAPKNVQIMRKELYESIVQENTFAIETTKGANEKQDINMIEILKKFKK</sequence>
<dbReference type="GO" id="GO:0045947">
    <property type="term" value="P:negative regulation of translational initiation"/>
    <property type="evidence" value="ECO:0007669"/>
    <property type="project" value="UniProtKB-UniRule"/>
</dbReference>
<dbReference type="PANTHER" id="PTHR34984:SF1">
    <property type="entry name" value="CARBON STORAGE REGULATOR"/>
    <property type="match status" value="1"/>
</dbReference>
<name>A0A3A3GP66_PANTH</name>
<keyword evidence="2 5" id="KW-0678">Repressor</keyword>
<dbReference type="GO" id="GO:0044781">
    <property type="term" value="P:bacterial-type flagellum organization"/>
    <property type="evidence" value="ECO:0007669"/>
    <property type="project" value="UniProtKB-KW"/>
</dbReference>
<keyword evidence="4 5" id="KW-0694">RNA-binding</keyword>
<dbReference type="RefSeq" id="WP_119792583.1">
    <property type="nucleotide sequence ID" value="NZ_JBCNDO010000028.1"/>
</dbReference>
<evidence type="ECO:0000313" key="7">
    <source>
        <dbReference type="Proteomes" id="UP000266177"/>
    </source>
</evidence>
<comment type="subunit">
    <text evidence="5">Homodimer; the beta-strands of each monomer intercalate to form a hydrophobic core, while the alpha-helices form wings that extend away from the core.</text>
</comment>
<dbReference type="Gene3D" id="2.60.40.4380">
    <property type="entry name" value="Translational regulator CsrA"/>
    <property type="match status" value="1"/>
</dbReference>
<dbReference type="GO" id="GO:0005829">
    <property type="term" value="C:cytosol"/>
    <property type="evidence" value="ECO:0007669"/>
    <property type="project" value="TreeGrafter"/>
</dbReference>
<keyword evidence="1 5" id="KW-0963">Cytoplasm</keyword>
<comment type="similarity">
    <text evidence="5">Belongs to the CsrA/RsmA family.</text>
</comment>
<protein>
    <recommendedName>
        <fullName evidence="5">Translational regulator CsrA</fullName>
    </recommendedName>
</protein>
<reference evidence="6 7" key="1">
    <citation type="submission" date="2018-09" db="EMBL/GenBank/DDBJ databases">
        <title>Paenibacillus SK2017-BO5.</title>
        <authorList>
            <person name="Piskunova J.V."/>
            <person name="Dubiley S.A."/>
            <person name="Severinov K.V."/>
        </authorList>
    </citation>
    <scope>NUCLEOTIDE SEQUENCE [LARGE SCALE GENOMIC DNA]</scope>
    <source>
        <strain evidence="6 7">BO5</strain>
    </source>
</reference>
<dbReference type="Proteomes" id="UP000266177">
    <property type="component" value="Unassembled WGS sequence"/>
</dbReference>
<accession>A0A3A3GP66</accession>
<dbReference type="GO" id="GO:1902208">
    <property type="term" value="P:regulation of bacterial-type flagellum assembly"/>
    <property type="evidence" value="ECO:0007669"/>
    <property type="project" value="UniProtKB-UniRule"/>
</dbReference>
<evidence type="ECO:0000256" key="4">
    <source>
        <dbReference type="ARBA" id="ARBA00022884"/>
    </source>
</evidence>
<dbReference type="NCBIfam" id="NF002469">
    <property type="entry name" value="PRK01712.1"/>
    <property type="match status" value="1"/>
</dbReference>
<dbReference type="GO" id="GO:0048027">
    <property type="term" value="F:mRNA 5'-UTR binding"/>
    <property type="evidence" value="ECO:0007669"/>
    <property type="project" value="UniProtKB-UniRule"/>
</dbReference>
<dbReference type="PANTHER" id="PTHR34984">
    <property type="entry name" value="CARBON STORAGE REGULATOR"/>
    <property type="match status" value="1"/>
</dbReference>